<evidence type="ECO:0000313" key="2">
    <source>
        <dbReference type="Proteomes" id="UP000054248"/>
    </source>
</evidence>
<proteinExistence type="predicted"/>
<evidence type="ECO:0000313" key="1">
    <source>
        <dbReference type="EMBL" id="KIO31247.1"/>
    </source>
</evidence>
<reference evidence="1 2" key="1">
    <citation type="submission" date="2014-04" db="EMBL/GenBank/DDBJ databases">
        <authorList>
            <consortium name="DOE Joint Genome Institute"/>
            <person name="Kuo A."/>
            <person name="Girlanda M."/>
            <person name="Perotto S."/>
            <person name="Kohler A."/>
            <person name="Nagy L.G."/>
            <person name="Floudas D."/>
            <person name="Copeland A."/>
            <person name="Barry K.W."/>
            <person name="Cichocki N."/>
            <person name="Veneault-Fourrey C."/>
            <person name="LaButti K."/>
            <person name="Lindquist E.A."/>
            <person name="Lipzen A."/>
            <person name="Lundell T."/>
            <person name="Morin E."/>
            <person name="Murat C."/>
            <person name="Sun H."/>
            <person name="Tunlid A."/>
            <person name="Henrissat B."/>
            <person name="Grigoriev I.V."/>
            <person name="Hibbett D.S."/>
            <person name="Martin F."/>
            <person name="Nordberg H.P."/>
            <person name="Cantor M.N."/>
            <person name="Hua S.X."/>
        </authorList>
    </citation>
    <scope>NUCLEOTIDE SEQUENCE [LARGE SCALE GENOMIC DNA]</scope>
    <source>
        <strain evidence="1 2">MUT 4182</strain>
    </source>
</reference>
<dbReference type="AlphaFoldDB" id="A0A0C3MBW7"/>
<dbReference type="Proteomes" id="UP000054248">
    <property type="component" value="Unassembled WGS sequence"/>
</dbReference>
<organism evidence="1 2">
    <name type="scientific">Tulasnella calospora MUT 4182</name>
    <dbReference type="NCBI Taxonomy" id="1051891"/>
    <lineage>
        <taxon>Eukaryota</taxon>
        <taxon>Fungi</taxon>
        <taxon>Dikarya</taxon>
        <taxon>Basidiomycota</taxon>
        <taxon>Agaricomycotina</taxon>
        <taxon>Agaricomycetes</taxon>
        <taxon>Cantharellales</taxon>
        <taxon>Tulasnellaceae</taxon>
        <taxon>Tulasnella</taxon>
    </lineage>
</organism>
<reference evidence="2" key="2">
    <citation type="submission" date="2015-01" db="EMBL/GenBank/DDBJ databases">
        <title>Evolutionary Origins and Diversification of the Mycorrhizal Mutualists.</title>
        <authorList>
            <consortium name="DOE Joint Genome Institute"/>
            <consortium name="Mycorrhizal Genomics Consortium"/>
            <person name="Kohler A."/>
            <person name="Kuo A."/>
            <person name="Nagy L.G."/>
            <person name="Floudas D."/>
            <person name="Copeland A."/>
            <person name="Barry K.W."/>
            <person name="Cichocki N."/>
            <person name="Veneault-Fourrey C."/>
            <person name="LaButti K."/>
            <person name="Lindquist E.A."/>
            <person name="Lipzen A."/>
            <person name="Lundell T."/>
            <person name="Morin E."/>
            <person name="Murat C."/>
            <person name="Riley R."/>
            <person name="Ohm R."/>
            <person name="Sun H."/>
            <person name="Tunlid A."/>
            <person name="Henrissat B."/>
            <person name="Grigoriev I.V."/>
            <person name="Hibbett D.S."/>
            <person name="Martin F."/>
        </authorList>
    </citation>
    <scope>NUCLEOTIDE SEQUENCE [LARGE SCALE GENOMIC DNA]</scope>
    <source>
        <strain evidence="2">MUT 4182</strain>
    </source>
</reference>
<keyword evidence="2" id="KW-1185">Reference proteome</keyword>
<sequence length="70" mass="7546">MPLPVFFTQGIHERRCSKHGGGIPGTISGSQRPSISAYPMCLERRYGNSPFEIAALARCPRGVPGHGCSF</sequence>
<accession>A0A0C3MBW7</accession>
<dbReference type="EMBL" id="KN822965">
    <property type="protein sequence ID" value="KIO31247.1"/>
    <property type="molecule type" value="Genomic_DNA"/>
</dbReference>
<gene>
    <name evidence="1" type="ORF">M407DRAFT_139436</name>
</gene>
<name>A0A0C3MBW7_9AGAM</name>
<protein>
    <submittedName>
        <fullName evidence="1">Uncharacterized protein</fullName>
    </submittedName>
</protein>
<dbReference type="HOGENOM" id="CLU_2759673_0_0_1"/>